<dbReference type="Proteomes" id="UP000193925">
    <property type="component" value="Chromosome AFERRI"/>
</dbReference>
<sequence>MRLGLRYPAGTFPAASHDGIAPYSHVPVGTDGRTSGSLSMENSLINTTTYATSRRTNSSYLSAMPSKRQPSALRAAHQFLNDCKRCSAVVIF</sequence>
<keyword evidence="2" id="KW-1185">Reference proteome</keyword>
<proteinExistence type="predicted"/>
<dbReference type="EMBL" id="LT841305">
    <property type="protein sequence ID" value="SMH63986.1"/>
    <property type="molecule type" value="Genomic_DNA"/>
</dbReference>
<accession>A0ABY1MJQ7</accession>
<evidence type="ECO:0000313" key="1">
    <source>
        <dbReference type="EMBL" id="SMH63986.1"/>
    </source>
</evidence>
<gene>
    <name evidence="1" type="ORF">AFERRI_10019</name>
</gene>
<name>A0ABY1MJQ7_9PROT</name>
<protein>
    <submittedName>
        <fullName evidence="1">Uncharacterized protein</fullName>
    </submittedName>
</protein>
<reference evidence="1 2" key="1">
    <citation type="submission" date="2017-03" db="EMBL/GenBank/DDBJ databases">
        <authorList>
            <person name="Regsiter A."/>
            <person name="William W."/>
        </authorList>
    </citation>
    <scope>NUCLEOTIDE SEQUENCE [LARGE SCALE GENOMIC DNA]</scope>
    <source>
        <strain evidence="1">PRJEB5721</strain>
    </source>
</reference>
<organism evidence="1 2">
    <name type="scientific">Acidithiobacillus ferrivorans</name>
    <dbReference type="NCBI Taxonomy" id="160808"/>
    <lineage>
        <taxon>Bacteria</taxon>
        <taxon>Pseudomonadati</taxon>
        <taxon>Pseudomonadota</taxon>
        <taxon>Acidithiobacillia</taxon>
        <taxon>Acidithiobacillales</taxon>
        <taxon>Acidithiobacillaceae</taxon>
        <taxon>Acidithiobacillus</taxon>
    </lineage>
</organism>
<evidence type="ECO:0000313" key="2">
    <source>
        <dbReference type="Proteomes" id="UP000193925"/>
    </source>
</evidence>